<evidence type="ECO:0000313" key="1">
    <source>
        <dbReference type="EMBL" id="KIY98289.1"/>
    </source>
</evidence>
<proteinExistence type="predicted"/>
<dbReference type="Proteomes" id="UP000054498">
    <property type="component" value="Unassembled WGS sequence"/>
</dbReference>
<dbReference type="EMBL" id="KK102239">
    <property type="protein sequence ID" value="KIY98289.1"/>
    <property type="molecule type" value="Genomic_DNA"/>
</dbReference>
<dbReference type="KEGG" id="mng:MNEG_9672"/>
<keyword evidence="2" id="KW-1185">Reference proteome</keyword>
<reference evidence="1 2" key="1">
    <citation type="journal article" date="2013" name="BMC Genomics">
        <title>Reconstruction of the lipid metabolism for the microalga Monoraphidium neglectum from its genome sequence reveals characteristics suitable for biofuel production.</title>
        <authorList>
            <person name="Bogen C."/>
            <person name="Al-Dilaimi A."/>
            <person name="Albersmeier A."/>
            <person name="Wichmann J."/>
            <person name="Grundmann M."/>
            <person name="Rupp O."/>
            <person name="Lauersen K.J."/>
            <person name="Blifernez-Klassen O."/>
            <person name="Kalinowski J."/>
            <person name="Goesmann A."/>
            <person name="Mussgnug J.H."/>
            <person name="Kruse O."/>
        </authorList>
    </citation>
    <scope>NUCLEOTIDE SEQUENCE [LARGE SCALE GENOMIC DNA]</scope>
    <source>
        <strain evidence="1 2">SAG 48.87</strain>
    </source>
</reference>
<dbReference type="GeneID" id="25742547"/>
<dbReference type="AlphaFoldDB" id="A0A0D2M3Y8"/>
<gene>
    <name evidence="1" type="ORF">MNEG_9672</name>
</gene>
<name>A0A0D2M3Y8_9CHLO</name>
<accession>A0A0D2M3Y8</accession>
<sequence>MELVQLAAQMVGSLKPEKMRTKGLRQQGLAGGKGVHWIPARAIMCVCADAPLRQELETAVSRDRLLGPSAAPGLVSQVWVEVWRQAAPHEVSKVVVLLEAKALLQ</sequence>
<organism evidence="1 2">
    <name type="scientific">Monoraphidium neglectum</name>
    <dbReference type="NCBI Taxonomy" id="145388"/>
    <lineage>
        <taxon>Eukaryota</taxon>
        <taxon>Viridiplantae</taxon>
        <taxon>Chlorophyta</taxon>
        <taxon>core chlorophytes</taxon>
        <taxon>Chlorophyceae</taxon>
        <taxon>CS clade</taxon>
        <taxon>Sphaeropleales</taxon>
        <taxon>Selenastraceae</taxon>
        <taxon>Monoraphidium</taxon>
    </lineage>
</organism>
<protein>
    <submittedName>
        <fullName evidence="1">Uncharacterized protein</fullName>
    </submittedName>
</protein>
<feature type="non-terminal residue" evidence="1">
    <location>
        <position position="105"/>
    </location>
</feature>
<dbReference type="RefSeq" id="XP_013897309.1">
    <property type="nucleotide sequence ID" value="XM_014041855.1"/>
</dbReference>
<evidence type="ECO:0000313" key="2">
    <source>
        <dbReference type="Proteomes" id="UP000054498"/>
    </source>
</evidence>